<reference evidence="1 2" key="1">
    <citation type="submission" date="2024-07" db="EMBL/GenBank/DDBJ databases">
        <title>Section-level genome sequencing and comparative genomics of Aspergillus sections Usti and Cavernicolus.</title>
        <authorList>
            <consortium name="Lawrence Berkeley National Laboratory"/>
            <person name="Nybo J.L."/>
            <person name="Vesth T.C."/>
            <person name="Theobald S."/>
            <person name="Frisvad J.C."/>
            <person name="Larsen T.O."/>
            <person name="Kjaerboelling I."/>
            <person name="Rothschild-Mancinelli K."/>
            <person name="Lyhne E.K."/>
            <person name="Kogle M.E."/>
            <person name="Barry K."/>
            <person name="Clum A."/>
            <person name="Na H."/>
            <person name="Ledsgaard L."/>
            <person name="Lin J."/>
            <person name="Lipzen A."/>
            <person name="Kuo A."/>
            <person name="Riley R."/>
            <person name="Mondo S."/>
            <person name="Labutti K."/>
            <person name="Haridas S."/>
            <person name="Pangalinan J."/>
            <person name="Salamov A.A."/>
            <person name="Simmons B.A."/>
            <person name="Magnuson J.K."/>
            <person name="Chen J."/>
            <person name="Drula E."/>
            <person name="Henrissat B."/>
            <person name="Wiebenga A."/>
            <person name="Lubbers R.J."/>
            <person name="Gomes A.C."/>
            <person name="Makela M.R."/>
            <person name="Stajich J."/>
            <person name="Grigoriev I.V."/>
            <person name="Mortensen U.H."/>
            <person name="De Vries R.P."/>
            <person name="Baker S.E."/>
            <person name="Andersen M.R."/>
        </authorList>
    </citation>
    <scope>NUCLEOTIDE SEQUENCE [LARGE SCALE GENOMIC DNA]</scope>
    <source>
        <strain evidence="1 2">CBS 209.92</strain>
    </source>
</reference>
<comment type="caution">
    <text evidence="1">The sequence shown here is derived from an EMBL/GenBank/DDBJ whole genome shotgun (WGS) entry which is preliminary data.</text>
</comment>
<protein>
    <submittedName>
        <fullName evidence="1">Uncharacterized protein</fullName>
    </submittedName>
</protein>
<evidence type="ECO:0000313" key="2">
    <source>
        <dbReference type="Proteomes" id="UP001610563"/>
    </source>
</evidence>
<evidence type="ECO:0000313" key="1">
    <source>
        <dbReference type="EMBL" id="KAL2795495.1"/>
    </source>
</evidence>
<accession>A0ABR4GA83</accession>
<dbReference type="EMBL" id="JBFTWV010000034">
    <property type="protein sequence ID" value="KAL2795495.1"/>
    <property type="molecule type" value="Genomic_DNA"/>
</dbReference>
<keyword evidence="2" id="KW-1185">Reference proteome</keyword>
<gene>
    <name evidence="1" type="ORF">BJX66DRAFT_167925</name>
</gene>
<name>A0ABR4GA83_9EURO</name>
<dbReference type="Proteomes" id="UP001610563">
    <property type="component" value="Unassembled WGS sequence"/>
</dbReference>
<proteinExistence type="predicted"/>
<sequence length="79" mass="9211">MQRPLRLKPRYELPVALFSRLLPGITQITAQSLPFRRAVRLDCRSKNNMLEETRGRIHCTEKQSTSWKHLSAYSTNGVR</sequence>
<organism evidence="1 2">
    <name type="scientific">Aspergillus keveii</name>
    <dbReference type="NCBI Taxonomy" id="714993"/>
    <lineage>
        <taxon>Eukaryota</taxon>
        <taxon>Fungi</taxon>
        <taxon>Dikarya</taxon>
        <taxon>Ascomycota</taxon>
        <taxon>Pezizomycotina</taxon>
        <taxon>Eurotiomycetes</taxon>
        <taxon>Eurotiomycetidae</taxon>
        <taxon>Eurotiales</taxon>
        <taxon>Aspergillaceae</taxon>
        <taxon>Aspergillus</taxon>
        <taxon>Aspergillus subgen. Nidulantes</taxon>
    </lineage>
</organism>